<comment type="cofactor">
    <cofactor evidence="1 7">
        <name>pyridoxal 5'-phosphate</name>
        <dbReference type="ChEBI" id="CHEBI:597326"/>
    </cofactor>
</comment>
<dbReference type="PANTHER" id="PTHR43586">
    <property type="entry name" value="CYSTEINE DESULFURASE"/>
    <property type="match status" value="1"/>
</dbReference>
<reference evidence="10 11" key="1">
    <citation type="submission" date="2020-07" db="EMBL/GenBank/DDBJ databases">
        <title>Sequencing the genomes of 1000 actinobacteria strains.</title>
        <authorList>
            <person name="Klenk H.-P."/>
        </authorList>
    </citation>
    <scope>NUCLEOTIDE SEQUENCE [LARGE SCALE GENOMIC DNA]</scope>
    <source>
        <strain evidence="10 11">DSM 23141</strain>
    </source>
</reference>
<dbReference type="GO" id="GO:0016829">
    <property type="term" value="F:lyase activity"/>
    <property type="evidence" value="ECO:0007669"/>
    <property type="project" value="UniProtKB-KW"/>
</dbReference>
<gene>
    <name evidence="10" type="ORF">BJ979_001275</name>
</gene>
<keyword evidence="10" id="KW-0456">Lyase</keyword>
<protein>
    <recommendedName>
        <fullName evidence="3 8">Cysteine desulfurase</fullName>
        <ecNumber evidence="3 8">2.8.1.7</ecNumber>
    </recommendedName>
</protein>
<dbReference type="GO" id="GO:0006534">
    <property type="term" value="P:cysteine metabolic process"/>
    <property type="evidence" value="ECO:0007669"/>
    <property type="project" value="UniProtKB-UniRule"/>
</dbReference>
<dbReference type="AlphaFoldDB" id="A0A852YLM6"/>
<keyword evidence="11" id="KW-1185">Reference proteome</keyword>
<comment type="function">
    <text evidence="8">Catalyzes the removal of elemental sulfur and selenium atoms from L-cysteine, L-cystine, L-selenocysteine, and L-selenocystine to produce L-alanine.</text>
</comment>
<dbReference type="PROSITE" id="PS00595">
    <property type="entry name" value="AA_TRANSFER_CLASS_5"/>
    <property type="match status" value="1"/>
</dbReference>
<evidence type="ECO:0000256" key="4">
    <source>
        <dbReference type="ARBA" id="ARBA00022679"/>
    </source>
</evidence>
<dbReference type="InterPro" id="IPR015424">
    <property type="entry name" value="PyrdxlP-dep_Trfase"/>
</dbReference>
<sequence>MTSSIASSTPAPALATPAAALPLTEAEVARIRADFPALAREVNGHPLAYLDSGATAQRPLAVLDAERDYLLHSNAAVHRGAHLMAAEATELFEDARASVARFVGADPDEIVWTSNATEAINLVAYGISNASLGRGGAAAERFRLGPGDEIVSTEAEHHANLVPWQELAARTGATLRIIPVDDDGVLDLDRLDEIVTERTKVLAFAHVSNVTGAIAPVATLVARARQVGALVVLDACQSVPHARVDLHALDVDFAAFSGHKMLGPTGVGVLYGKQELLDALPPFLTGGSMITTVTLEASEYLPAPQRFEAGTQKVSQSIALAAAVDYLSAVGMDRIAAHEAALGQRLAAGLAAIPGVRLLGPAAGIPRVGLASFDVAGVHSHDVGQFLDDLGVAVRVGHHCAQPLHRRLGVTSSTRASGYLYTTEAEVDRALDAVAKTVAFFGGPEGGAA</sequence>
<evidence type="ECO:0000259" key="9">
    <source>
        <dbReference type="Pfam" id="PF00266"/>
    </source>
</evidence>
<evidence type="ECO:0000313" key="10">
    <source>
        <dbReference type="EMBL" id="NYG98649.1"/>
    </source>
</evidence>
<dbReference type="InterPro" id="IPR020578">
    <property type="entry name" value="Aminotrans_V_PyrdxlP_BS"/>
</dbReference>
<name>A0A852YLM6_9MICO</name>
<feature type="domain" description="Aminotransferase class V" evidence="9">
    <location>
        <begin position="49"/>
        <end position="429"/>
    </location>
</feature>
<dbReference type="InterPro" id="IPR015422">
    <property type="entry name" value="PyrdxlP-dep_Trfase_small"/>
</dbReference>
<keyword evidence="4 8" id="KW-0808">Transferase</keyword>
<dbReference type="Gene3D" id="3.40.640.10">
    <property type="entry name" value="Type I PLP-dependent aspartate aminotransferase-like (Major domain)"/>
    <property type="match status" value="1"/>
</dbReference>
<evidence type="ECO:0000256" key="5">
    <source>
        <dbReference type="ARBA" id="ARBA00022898"/>
    </source>
</evidence>
<comment type="catalytic activity">
    <reaction evidence="6 8">
        <text>(sulfur carrier)-H + L-cysteine = (sulfur carrier)-SH + L-alanine</text>
        <dbReference type="Rhea" id="RHEA:43892"/>
        <dbReference type="Rhea" id="RHEA-COMP:14737"/>
        <dbReference type="Rhea" id="RHEA-COMP:14739"/>
        <dbReference type="ChEBI" id="CHEBI:29917"/>
        <dbReference type="ChEBI" id="CHEBI:35235"/>
        <dbReference type="ChEBI" id="CHEBI:57972"/>
        <dbReference type="ChEBI" id="CHEBI:64428"/>
        <dbReference type="EC" id="2.8.1.7"/>
    </reaction>
</comment>
<proteinExistence type="inferred from homology"/>
<evidence type="ECO:0000256" key="7">
    <source>
        <dbReference type="RuleBase" id="RU004504"/>
    </source>
</evidence>
<dbReference type="GO" id="GO:0031071">
    <property type="term" value="F:cysteine desulfurase activity"/>
    <property type="evidence" value="ECO:0007669"/>
    <property type="project" value="UniProtKB-UniRule"/>
</dbReference>
<evidence type="ECO:0000256" key="2">
    <source>
        <dbReference type="ARBA" id="ARBA00010447"/>
    </source>
</evidence>
<dbReference type="Proteomes" id="UP000553888">
    <property type="component" value="Unassembled WGS sequence"/>
</dbReference>
<organism evidence="10 11">
    <name type="scientific">Schumannella luteola</name>
    <dbReference type="NCBI Taxonomy" id="472059"/>
    <lineage>
        <taxon>Bacteria</taxon>
        <taxon>Bacillati</taxon>
        <taxon>Actinomycetota</taxon>
        <taxon>Actinomycetes</taxon>
        <taxon>Micrococcales</taxon>
        <taxon>Microbacteriaceae</taxon>
        <taxon>Schumannella</taxon>
    </lineage>
</organism>
<evidence type="ECO:0000256" key="1">
    <source>
        <dbReference type="ARBA" id="ARBA00001933"/>
    </source>
</evidence>
<dbReference type="InterPro" id="IPR010970">
    <property type="entry name" value="Cys_dSase_SufS"/>
</dbReference>
<keyword evidence="5 8" id="KW-0663">Pyridoxal phosphate</keyword>
<dbReference type="Pfam" id="PF00266">
    <property type="entry name" value="Aminotran_5"/>
    <property type="match status" value="1"/>
</dbReference>
<evidence type="ECO:0000256" key="3">
    <source>
        <dbReference type="ARBA" id="ARBA00012239"/>
    </source>
</evidence>
<dbReference type="InterPro" id="IPR015421">
    <property type="entry name" value="PyrdxlP-dep_Trfase_major"/>
</dbReference>
<evidence type="ECO:0000256" key="6">
    <source>
        <dbReference type="ARBA" id="ARBA00050776"/>
    </source>
</evidence>
<dbReference type="NCBIfam" id="TIGR01979">
    <property type="entry name" value="sufS"/>
    <property type="match status" value="1"/>
</dbReference>
<dbReference type="RefSeq" id="WP_179566291.1">
    <property type="nucleotide sequence ID" value="NZ_JACBZY010000001.1"/>
</dbReference>
<evidence type="ECO:0000256" key="8">
    <source>
        <dbReference type="RuleBase" id="RU004506"/>
    </source>
</evidence>
<dbReference type="CDD" id="cd06453">
    <property type="entry name" value="SufS_like"/>
    <property type="match status" value="1"/>
</dbReference>
<comment type="caution">
    <text evidence="10">The sequence shown here is derived from an EMBL/GenBank/DDBJ whole genome shotgun (WGS) entry which is preliminary data.</text>
</comment>
<dbReference type="GO" id="GO:0030170">
    <property type="term" value="F:pyridoxal phosphate binding"/>
    <property type="evidence" value="ECO:0007669"/>
    <property type="project" value="UniProtKB-UniRule"/>
</dbReference>
<comment type="similarity">
    <text evidence="2 8">Belongs to the class-V pyridoxal-phosphate-dependent aminotransferase family. Csd subfamily.</text>
</comment>
<dbReference type="InterPro" id="IPR000192">
    <property type="entry name" value="Aminotrans_V_dom"/>
</dbReference>
<accession>A0A852YLM6</accession>
<dbReference type="Gene3D" id="3.90.1150.10">
    <property type="entry name" value="Aspartate Aminotransferase, domain 1"/>
    <property type="match status" value="1"/>
</dbReference>
<dbReference type="SUPFAM" id="SSF53383">
    <property type="entry name" value="PLP-dependent transferases"/>
    <property type="match status" value="1"/>
</dbReference>
<evidence type="ECO:0000313" key="11">
    <source>
        <dbReference type="Proteomes" id="UP000553888"/>
    </source>
</evidence>
<dbReference type="PANTHER" id="PTHR43586:SF8">
    <property type="entry name" value="CYSTEINE DESULFURASE 1, CHLOROPLASTIC"/>
    <property type="match status" value="1"/>
</dbReference>
<dbReference type="EC" id="2.8.1.7" evidence="3 8"/>
<dbReference type="EMBL" id="JACBZY010000001">
    <property type="protein sequence ID" value="NYG98649.1"/>
    <property type="molecule type" value="Genomic_DNA"/>
</dbReference>